<proteinExistence type="predicted"/>
<reference evidence="1 2" key="1">
    <citation type="journal article" date="2013" name="BMC Genomics">
        <title>Comparative genomics of Campylobacter concisus isolates reveals genetic diversity and provides insights into disease association.</title>
        <authorList>
            <person name="Deshpande N.P."/>
            <person name="Kaakoush N.O."/>
            <person name="Wilkins M.R."/>
            <person name="Mitchell H.M."/>
        </authorList>
    </citation>
    <scope>NUCLEOTIDE SEQUENCE [LARGE SCALE GENOMIC DNA]</scope>
    <source>
        <strain evidence="1 2">UNSWCS</strain>
    </source>
</reference>
<accession>U2FA51</accession>
<dbReference type="RefSeq" id="WP_021088205.1">
    <property type="nucleotide sequence ID" value="NZ_ANNG01000040.1"/>
</dbReference>
<sequence>MKKVANKVALIIVVLLVVSLAVFSTVSYTNTKENIYDLAKESKTSASKVLQFYMNAFFEDKVDVVEKFVRYLELHPEILENRESLKKS</sequence>
<dbReference type="AlphaFoldDB" id="U2FA51"/>
<evidence type="ECO:0000313" key="2">
    <source>
        <dbReference type="Proteomes" id="UP000016620"/>
    </source>
</evidence>
<protein>
    <submittedName>
        <fullName evidence="1">Methyl-accepting chemotaxis signal transduction protein</fullName>
    </submittedName>
</protein>
<dbReference type="EMBL" id="ANNG01000040">
    <property type="protein sequence ID" value="ERJ27202.1"/>
    <property type="molecule type" value="Genomic_DNA"/>
</dbReference>
<comment type="caution">
    <text evidence="1">The sequence shown here is derived from an EMBL/GenBank/DDBJ whole genome shotgun (WGS) entry which is preliminary data.</text>
</comment>
<dbReference type="PATRIC" id="fig|1242968.3.peg.1803"/>
<dbReference type="Proteomes" id="UP000016620">
    <property type="component" value="Unassembled WGS sequence"/>
</dbReference>
<evidence type="ECO:0000313" key="1">
    <source>
        <dbReference type="EMBL" id="ERJ27202.1"/>
    </source>
</evidence>
<organism evidence="1 2">
    <name type="scientific">Campylobacter concisus UNSWCS</name>
    <dbReference type="NCBI Taxonomy" id="1242968"/>
    <lineage>
        <taxon>Bacteria</taxon>
        <taxon>Pseudomonadati</taxon>
        <taxon>Campylobacterota</taxon>
        <taxon>Epsilonproteobacteria</taxon>
        <taxon>Campylobacterales</taxon>
        <taxon>Campylobacteraceae</taxon>
        <taxon>Campylobacter</taxon>
    </lineage>
</organism>
<gene>
    <name evidence="1" type="ORF">UNSWCS_1521</name>
</gene>
<name>U2FA51_9BACT</name>